<name>A0ABY1M9F1_RHORH</name>
<dbReference type="Gene3D" id="3.40.47.10">
    <property type="match status" value="1"/>
</dbReference>
<feature type="domain" description="Thiolase C-terminal" evidence="2">
    <location>
        <begin position="244"/>
        <end position="371"/>
    </location>
</feature>
<keyword evidence="4" id="KW-1185">Reference proteome</keyword>
<organism evidence="3 4">
    <name type="scientific">Rhodococcus rhodochrous J3</name>
    <dbReference type="NCBI Taxonomy" id="903528"/>
    <lineage>
        <taxon>Bacteria</taxon>
        <taxon>Bacillati</taxon>
        <taxon>Actinomycetota</taxon>
        <taxon>Actinomycetes</taxon>
        <taxon>Mycobacteriales</taxon>
        <taxon>Nocardiaceae</taxon>
        <taxon>Rhodococcus</taxon>
    </lineage>
</organism>
<protein>
    <submittedName>
        <fullName evidence="3">Acetyl-CoA acetyltransferase</fullName>
    </submittedName>
</protein>
<dbReference type="InterPro" id="IPR055140">
    <property type="entry name" value="Thiolase_C_2"/>
</dbReference>
<comment type="caution">
    <text evidence="3">The sequence shown here is derived from an EMBL/GenBank/DDBJ whole genome shotgun (WGS) entry which is preliminary data.</text>
</comment>
<feature type="region of interest" description="Disordered" evidence="1">
    <location>
        <begin position="1"/>
        <end position="22"/>
    </location>
</feature>
<dbReference type="PANTHER" id="PTHR42870">
    <property type="entry name" value="ACETYL-COA C-ACETYLTRANSFERASE"/>
    <property type="match status" value="1"/>
</dbReference>
<evidence type="ECO:0000313" key="4">
    <source>
        <dbReference type="Proteomes" id="UP000193566"/>
    </source>
</evidence>
<sequence length="382" mass="39509">MSGTALVVGTGESPYTRHAPPGTTTGSVIADAVLRALADAGLSIRDVDGFGVSSFTLGPDHAVDLAWRMGLRLTWLMQDTNGGASAGGMLQHAVRAIEAADASVVVLAAGDVMDKAAHERLVATYNRATEEHLAPLPMSGPNALFALQTTRQMQTLGLERVDYGRIATTQRTWASANPGAVYRDPLTLDEYLNAPMVAGPLGRYDCVPPVTGADAVVVVAEHCAAKGGPRARVLAVTASYNSDDQLGDGLVTGLASVGPRAWDLAGVEPNDADVVSVYDDYPSMVVAQLADLGFLAPDEDASKFIAERIATRDLPVNTSGGQLSAGQAGSAGGMHGLVEVARQLHGRAPGRQVGARIGVVSGYGMVLYRHGSCANVAILEAA</sequence>
<evidence type="ECO:0000256" key="1">
    <source>
        <dbReference type="SAM" id="MobiDB-lite"/>
    </source>
</evidence>
<dbReference type="PIRSF" id="PIRSF000429">
    <property type="entry name" value="Ac-CoA_Ac_transf"/>
    <property type="match status" value="1"/>
</dbReference>
<dbReference type="InterPro" id="IPR016039">
    <property type="entry name" value="Thiolase-like"/>
</dbReference>
<proteinExistence type="predicted"/>
<accession>A0ABY1M9F1</accession>
<reference evidence="3 4" key="1">
    <citation type="submission" date="2017-04" db="EMBL/GenBank/DDBJ databases">
        <authorList>
            <person name="Varghese N."/>
            <person name="Submissions S."/>
        </authorList>
    </citation>
    <scope>NUCLEOTIDE SEQUENCE [LARGE SCALE GENOMIC DNA]</scope>
    <source>
        <strain evidence="3 4">J3</strain>
    </source>
</reference>
<dbReference type="InterPro" id="IPR002155">
    <property type="entry name" value="Thiolase"/>
</dbReference>
<dbReference type="EMBL" id="FXAV01000004">
    <property type="protein sequence ID" value="SMG31133.1"/>
    <property type="molecule type" value="Genomic_DNA"/>
</dbReference>
<evidence type="ECO:0000259" key="2">
    <source>
        <dbReference type="Pfam" id="PF22691"/>
    </source>
</evidence>
<evidence type="ECO:0000313" key="3">
    <source>
        <dbReference type="EMBL" id="SMG31133.1"/>
    </source>
</evidence>
<dbReference type="Proteomes" id="UP000193566">
    <property type="component" value="Unassembled WGS sequence"/>
</dbReference>
<dbReference type="PANTHER" id="PTHR42870:SF1">
    <property type="entry name" value="NON-SPECIFIC LIPID-TRANSFER PROTEIN-LIKE 2"/>
    <property type="match status" value="1"/>
</dbReference>
<dbReference type="CDD" id="cd00829">
    <property type="entry name" value="SCP-x_thiolase"/>
    <property type="match status" value="1"/>
</dbReference>
<dbReference type="RefSeq" id="WP_064059896.1">
    <property type="nucleotide sequence ID" value="NZ_FXAV01000004.1"/>
</dbReference>
<dbReference type="Pfam" id="PF22691">
    <property type="entry name" value="Thiolase_C_1"/>
    <property type="match status" value="1"/>
</dbReference>
<gene>
    <name evidence="3" type="ORF">SAMN02745947_02027</name>
</gene>
<dbReference type="SUPFAM" id="SSF53901">
    <property type="entry name" value="Thiolase-like"/>
    <property type="match status" value="2"/>
</dbReference>